<protein>
    <submittedName>
        <fullName evidence="9">Rhomboid family intramembrane serine protease</fullName>
    </submittedName>
</protein>
<comment type="subcellular location">
    <subcellularLocation>
        <location evidence="1">Membrane</location>
        <topology evidence="1">Multi-pass membrane protein</topology>
    </subcellularLocation>
</comment>
<comment type="caution">
    <text evidence="9">The sequence shown here is derived from an EMBL/GenBank/DDBJ whole genome shotgun (WGS) entry which is preliminary data.</text>
</comment>
<keyword evidence="9" id="KW-0645">Protease</keyword>
<evidence type="ECO:0000259" key="8">
    <source>
        <dbReference type="Pfam" id="PF01694"/>
    </source>
</evidence>
<dbReference type="AlphaFoldDB" id="A0A7W1XQF3"/>
<dbReference type="GO" id="GO:0006508">
    <property type="term" value="P:proteolysis"/>
    <property type="evidence" value="ECO:0007669"/>
    <property type="project" value="UniProtKB-KW"/>
</dbReference>
<proteinExistence type="inferred from homology"/>
<keyword evidence="5 7" id="KW-1133">Transmembrane helix</keyword>
<feature type="transmembrane region" description="Helical" evidence="7">
    <location>
        <begin position="12"/>
        <end position="38"/>
    </location>
</feature>
<evidence type="ECO:0000256" key="3">
    <source>
        <dbReference type="ARBA" id="ARBA00022692"/>
    </source>
</evidence>
<reference evidence="9 10" key="1">
    <citation type="submission" date="2020-07" db="EMBL/GenBank/DDBJ databases">
        <title>Thermoactinomyces phylogeny.</title>
        <authorList>
            <person name="Dunlap C."/>
        </authorList>
    </citation>
    <scope>NUCLEOTIDE SEQUENCE [LARGE SCALE GENOMIC DNA]</scope>
    <source>
        <strain evidence="9 10">AMNI-1</strain>
    </source>
</reference>
<accession>A0A7W1XQF3</accession>
<evidence type="ECO:0000313" key="9">
    <source>
        <dbReference type="EMBL" id="MBA4601363.1"/>
    </source>
</evidence>
<feature type="transmembrane region" description="Helical" evidence="7">
    <location>
        <begin position="102"/>
        <end position="120"/>
    </location>
</feature>
<dbReference type="EMBL" id="JACEOL010000009">
    <property type="protein sequence ID" value="MBA4601363.1"/>
    <property type="molecule type" value="Genomic_DNA"/>
</dbReference>
<evidence type="ECO:0000256" key="4">
    <source>
        <dbReference type="ARBA" id="ARBA00022801"/>
    </source>
</evidence>
<name>A0A7W1XQF3_9BACL</name>
<dbReference type="SUPFAM" id="SSF144091">
    <property type="entry name" value="Rhomboid-like"/>
    <property type="match status" value="1"/>
</dbReference>
<feature type="domain" description="Peptidase S54 rhomboid" evidence="8">
    <location>
        <begin position="62"/>
        <end position="191"/>
    </location>
</feature>
<sequence length="201" mass="23305">MYQRQKHRLIPFGPFMHMFPVVTGILLLQTAVFLFFLFTGNTDNPEAWVNFGAVIYWRIAEGEFWRLLFSLFLHVNFFQFIMVAFSVYLLSPQLERLFGKSIFLFIFLVTGIAGNWGVYLMDFQGVYTGAAEAVYGNMGVYLYLYLRGIVHPLLGKSIWAFVIITLLLGYPFLFAHIVAVITGFVLAMVIIQIRQMMIRRR</sequence>
<dbReference type="PANTHER" id="PTHR43731:SF14">
    <property type="entry name" value="PRESENILIN-ASSOCIATED RHOMBOID-LIKE PROTEIN, MITOCHONDRIAL"/>
    <property type="match status" value="1"/>
</dbReference>
<dbReference type="Proteomes" id="UP000538292">
    <property type="component" value="Unassembled WGS sequence"/>
</dbReference>
<comment type="similarity">
    <text evidence="2">Belongs to the peptidase S54 family.</text>
</comment>
<keyword evidence="4" id="KW-0378">Hydrolase</keyword>
<dbReference type="PANTHER" id="PTHR43731">
    <property type="entry name" value="RHOMBOID PROTEASE"/>
    <property type="match status" value="1"/>
</dbReference>
<gene>
    <name evidence="9" type="ORF">H2C83_03310</name>
</gene>
<evidence type="ECO:0000256" key="5">
    <source>
        <dbReference type="ARBA" id="ARBA00022989"/>
    </source>
</evidence>
<evidence type="ECO:0000256" key="2">
    <source>
        <dbReference type="ARBA" id="ARBA00009045"/>
    </source>
</evidence>
<evidence type="ECO:0000256" key="1">
    <source>
        <dbReference type="ARBA" id="ARBA00004141"/>
    </source>
</evidence>
<evidence type="ECO:0000256" key="7">
    <source>
        <dbReference type="SAM" id="Phobius"/>
    </source>
</evidence>
<dbReference type="GO" id="GO:0004252">
    <property type="term" value="F:serine-type endopeptidase activity"/>
    <property type="evidence" value="ECO:0007669"/>
    <property type="project" value="InterPro"/>
</dbReference>
<dbReference type="Pfam" id="PF01694">
    <property type="entry name" value="Rhomboid"/>
    <property type="match status" value="1"/>
</dbReference>
<evidence type="ECO:0000256" key="6">
    <source>
        <dbReference type="ARBA" id="ARBA00023136"/>
    </source>
</evidence>
<dbReference type="GO" id="GO:0016020">
    <property type="term" value="C:membrane"/>
    <property type="evidence" value="ECO:0007669"/>
    <property type="project" value="UniProtKB-SubCell"/>
</dbReference>
<keyword evidence="6 7" id="KW-0472">Membrane</keyword>
<feature type="transmembrane region" description="Helical" evidence="7">
    <location>
        <begin position="67"/>
        <end position="90"/>
    </location>
</feature>
<feature type="transmembrane region" description="Helical" evidence="7">
    <location>
        <begin position="126"/>
        <end position="146"/>
    </location>
</feature>
<dbReference type="InterPro" id="IPR035952">
    <property type="entry name" value="Rhomboid-like_sf"/>
</dbReference>
<feature type="transmembrane region" description="Helical" evidence="7">
    <location>
        <begin position="176"/>
        <end position="193"/>
    </location>
</feature>
<evidence type="ECO:0000313" key="10">
    <source>
        <dbReference type="Proteomes" id="UP000538292"/>
    </source>
</evidence>
<dbReference type="Gene3D" id="1.20.1540.10">
    <property type="entry name" value="Rhomboid-like"/>
    <property type="match status" value="1"/>
</dbReference>
<organism evidence="9 10">
    <name type="scientific">Thermoactinomyces mirandus</name>
    <dbReference type="NCBI Taxonomy" id="2756294"/>
    <lineage>
        <taxon>Bacteria</taxon>
        <taxon>Bacillati</taxon>
        <taxon>Bacillota</taxon>
        <taxon>Bacilli</taxon>
        <taxon>Bacillales</taxon>
        <taxon>Thermoactinomycetaceae</taxon>
        <taxon>Thermoactinomyces</taxon>
    </lineage>
</organism>
<dbReference type="InterPro" id="IPR022764">
    <property type="entry name" value="Peptidase_S54_rhomboid_dom"/>
</dbReference>
<keyword evidence="3 7" id="KW-0812">Transmembrane</keyword>
<dbReference type="InterPro" id="IPR050925">
    <property type="entry name" value="Rhomboid_protease_S54"/>
</dbReference>
<keyword evidence="10" id="KW-1185">Reference proteome</keyword>
<dbReference type="RefSeq" id="WP_181737751.1">
    <property type="nucleotide sequence ID" value="NZ_JACEOL010000009.1"/>
</dbReference>